<proteinExistence type="predicted"/>
<feature type="transmembrane region" description="Helical" evidence="2">
    <location>
        <begin position="24"/>
        <end position="42"/>
    </location>
</feature>
<dbReference type="EMBL" id="BONY01000122">
    <property type="protein sequence ID" value="GIH11194.1"/>
    <property type="molecule type" value="Genomic_DNA"/>
</dbReference>
<feature type="transmembrane region" description="Helical" evidence="2">
    <location>
        <begin position="62"/>
        <end position="85"/>
    </location>
</feature>
<keyword evidence="4" id="KW-1185">Reference proteome</keyword>
<organism evidence="3 4">
    <name type="scientific">Rhizocola hellebori</name>
    <dbReference type="NCBI Taxonomy" id="1392758"/>
    <lineage>
        <taxon>Bacteria</taxon>
        <taxon>Bacillati</taxon>
        <taxon>Actinomycetota</taxon>
        <taxon>Actinomycetes</taxon>
        <taxon>Micromonosporales</taxon>
        <taxon>Micromonosporaceae</taxon>
        <taxon>Rhizocola</taxon>
    </lineage>
</organism>
<name>A0A8J3QK31_9ACTN</name>
<dbReference type="Proteomes" id="UP000612899">
    <property type="component" value="Unassembled WGS sequence"/>
</dbReference>
<sequence length="115" mass="12423">MGLILLVGIGLGAGLIATLRTSPMGALLAGLVFIGASVYLYLDQAGALSVFTTTWQVKGYPINLALPLTNGVLAFAGALLIMSTFSAERWHSDDDEAEEEWTPIPQETQDYWSYR</sequence>
<comment type="caution">
    <text evidence="3">The sequence shown here is derived from an EMBL/GenBank/DDBJ whole genome shotgun (WGS) entry which is preliminary data.</text>
</comment>
<protein>
    <submittedName>
        <fullName evidence="3">Uncharacterized protein</fullName>
    </submittedName>
</protein>
<evidence type="ECO:0000256" key="2">
    <source>
        <dbReference type="SAM" id="Phobius"/>
    </source>
</evidence>
<feature type="region of interest" description="Disordered" evidence="1">
    <location>
        <begin position="93"/>
        <end position="115"/>
    </location>
</feature>
<evidence type="ECO:0000313" key="4">
    <source>
        <dbReference type="Proteomes" id="UP000612899"/>
    </source>
</evidence>
<keyword evidence="2" id="KW-0812">Transmembrane</keyword>
<evidence type="ECO:0000313" key="3">
    <source>
        <dbReference type="EMBL" id="GIH11194.1"/>
    </source>
</evidence>
<reference evidence="3" key="1">
    <citation type="submission" date="2021-01" db="EMBL/GenBank/DDBJ databases">
        <title>Whole genome shotgun sequence of Rhizocola hellebori NBRC 109834.</title>
        <authorList>
            <person name="Komaki H."/>
            <person name="Tamura T."/>
        </authorList>
    </citation>
    <scope>NUCLEOTIDE SEQUENCE</scope>
    <source>
        <strain evidence="3">NBRC 109834</strain>
    </source>
</reference>
<dbReference type="AlphaFoldDB" id="A0A8J3QK31"/>
<keyword evidence="2" id="KW-0472">Membrane</keyword>
<keyword evidence="2" id="KW-1133">Transmembrane helix</keyword>
<accession>A0A8J3QK31</accession>
<gene>
    <name evidence="3" type="ORF">Rhe02_92610</name>
</gene>
<evidence type="ECO:0000256" key="1">
    <source>
        <dbReference type="SAM" id="MobiDB-lite"/>
    </source>
</evidence>
<feature type="compositionally biased region" description="Polar residues" evidence="1">
    <location>
        <begin position="105"/>
        <end position="115"/>
    </location>
</feature>